<accession>A0A3B1AI31</accession>
<dbReference type="EMBL" id="UOFR01000014">
    <property type="protein sequence ID" value="VAW92326.1"/>
    <property type="molecule type" value="Genomic_DNA"/>
</dbReference>
<feature type="domain" description="DUF58" evidence="1">
    <location>
        <begin position="64"/>
        <end position="285"/>
    </location>
</feature>
<dbReference type="InterPro" id="IPR002881">
    <property type="entry name" value="DUF58"/>
</dbReference>
<dbReference type="AlphaFoldDB" id="A0A3B1AI31"/>
<sequence length="330" mass="37551">MPFPEPAMLQHSPQNEGIIWISPQSLIRMRHLAFKLPLNGRKIRAHQDGAYLSAFKGRGMEFDESRRYFPGDDIRNIDWRVTARTGKPHTKTFHEERERPVLLWLDLNPPMFFATRGAFKSVVATQAATLLAWRAANQSDRLGALVFAGDEHTESKPKRGKNAVLDFIGKTCRHSAWQNQGKTPTRNMLQAMSRLRQASRPGSLVFLFSDFRGDEGHIFDKQTESCLTSIARHCQVVLVKIYDPVEADLPPAGYYKVSNDRHELQLDTGNKLFRTEYAQHFTQHHNALSELCRKHRMKLISLSTQDDVVGVLQKSLGIPLSSPSPSRPDR</sequence>
<name>A0A3B1AI31_9ZZZZ</name>
<proteinExistence type="predicted"/>
<reference evidence="2" key="1">
    <citation type="submission" date="2018-06" db="EMBL/GenBank/DDBJ databases">
        <authorList>
            <person name="Zhirakovskaya E."/>
        </authorList>
    </citation>
    <scope>NUCLEOTIDE SEQUENCE</scope>
</reference>
<evidence type="ECO:0000313" key="2">
    <source>
        <dbReference type="EMBL" id="VAW92326.1"/>
    </source>
</evidence>
<dbReference type="PANTHER" id="PTHR33608:SF12">
    <property type="entry name" value="DUF58 DOMAIN-CONTAINING PROTEIN"/>
    <property type="match status" value="1"/>
</dbReference>
<protein>
    <recommendedName>
        <fullName evidence="1">DUF58 domain-containing protein</fullName>
    </recommendedName>
</protein>
<evidence type="ECO:0000259" key="1">
    <source>
        <dbReference type="Pfam" id="PF01882"/>
    </source>
</evidence>
<dbReference type="PANTHER" id="PTHR33608">
    <property type="entry name" value="BLL2464 PROTEIN"/>
    <property type="match status" value="1"/>
</dbReference>
<dbReference type="Pfam" id="PF01882">
    <property type="entry name" value="DUF58"/>
    <property type="match status" value="1"/>
</dbReference>
<gene>
    <name evidence="2" type="ORF">MNBD_GAMMA21-1222</name>
</gene>
<organism evidence="2">
    <name type="scientific">hydrothermal vent metagenome</name>
    <dbReference type="NCBI Taxonomy" id="652676"/>
    <lineage>
        <taxon>unclassified sequences</taxon>
        <taxon>metagenomes</taxon>
        <taxon>ecological metagenomes</taxon>
    </lineage>
</organism>
<dbReference type="SUPFAM" id="SSF53300">
    <property type="entry name" value="vWA-like"/>
    <property type="match status" value="1"/>
</dbReference>
<dbReference type="InterPro" id="IPR036465">
    <property type="entry name" value="vWFA_dom_sf"/>
</dbReference>